<gene>
    <name evidence="10" type="ORF">H8704_00965</name>
</gene>
<keyword evidence="4 9" id="KW-0328">Glycosyltransferase</keyword>
<keyword evidence="5 9" id="KW-0808">Transferase</keyword>
<organism evidence="10 11">
    <name type="scientific">Jutongia huaianensis</name>
    <dbReference type="NCBI Taxonomy" id="2763668"/>
    <lineage>
        <taxon>Bacteria</taxon>
        <taxon>Bacillati</taxon>
        <taxon>Bacillota</taxon>
        <taxon>Clostridia</taxon>
        <taxon>Lachnospirales</taxon>
        <taxon>Lachnospiraceae</taxon>
        <taxon>Jutongia</taxon>
    </lineage>
</organism>
<keyword evidence="7 9" id="KW-0119">Carbohydrate metabolism</keyword>
<evidence type="ECO:0000256" key="1">
    <source>
        <dbReference type="ARBA" id="ARBA00001275"/>
    </source>
</evidence>
<dbReference type="NCBIfam" id="TIGR02093">
    <property type="entry name" value="P_ylase"/>
    <property type="match status" value="1"/>
</dbReference>
<evidence type="ECO:0000256" key="9">
    <source>
        <dbReference type="RuleBase" id="RU000587"/>
    </source>
</evidence>
<evidence type="ECO:0000256" key="4">
    <source>
        <dbReference type="ARBA" id="ARBA00022676"/>
    </source>
</evidence>
<evidence type="ECO:0000256" key="6">
    <source>
        <dbReference type="ARBA" id="ARBA00022898"/>
    </source>
</evidence>
<comment type="function">
    <text evidence="8">Phosphorylase is an important allosteric enzyme in carbohydrate metabolism. Enzymes from different sources differ in their regulatory mechanisms and in their natural substrates. However, all known phosphorylases share catalytic and structural properties.</text>
</comment>
<keyword evidence="6 9" id="KW-0663">Pyridoxal phosphate</keyword>
<dbReference type="EMBL" id="JACRSX010000001">
    <property type="protein sequence ID" value="MBC8561213.1"/>
    <property type="molecule type" value="Genomic_DNA"/>
</dbReference>
<evidence type="ECO:0000256" key="7">
    <source>
        <dbReference type="ARBA" id="ARBA00023277"/>
    </source>
</evidence>
<dbReference type="PROSITE" id="PS00102">
    <property type="entry name" value="PHOSPHORYLASE"/>
    <property type="match status" value="1"/>
</dbReference>
<dbReference type="Pfam" id="PF00343">
    <property type="entry name" value="Phosphorylase"/>
    <property type="match status" value="1"/>
</dbReference>
<dbReference type="Gene3D" id="3.40.50.2000">
    <property type="entry name" value="Glycogen Phosphorylase B"/>
    <property type="match status" value="2"/>
</dbReference>
<evidence type="ECO:0000313" key="11">
    <source>
        <dbReference type="Proteomes" id="UP000606193"/>
    </source>
</evidence>
<dbReference type="InterPro" id="IPR035090">
    <property type="entry name" value="Pyridoxal_P_attach_site"/>
</dbReference>
<comment type="similarity">
    <text evidence="3 9">Belongs to the glycogen phosphorylase family.</text>
</comment>
<accession>A0ABR7MXV0</accession>
<comment type="caution">
    <text evidence="10">The sequence shown here is derived from an EMBL/GenBank/DDBJ whole genome shotgun (WGS) entry which is preliminary data.</text>
</comment>
<sequence length="746" mass="85065">MFEQEIESIAAGGSNEEIYYNLLNLTKRAIDQKGRIEGKKKVYYISAEFLIGKLLSNNLINLGLYDQVNEALKKHGKTMADIEEIEPEPSLGNGGLGRLAACFLDSIATLGLPGDGVGLNYHLGLFKQVFEQNMQKETPNPWIQDQSWLRRTDVGYPVIFHNKTVQSVMYEIDVTGYDNKVNTLKLFDLDSVDDSIVQGDGIWFDKDEITKNLTLFLYPDDSDVQGQLLRIYQQYFMVSNAAQLIIDEALAKGSTLYDLPDYAVVQINDTHPTMVIPELIRLLVNRGIEMNDAIGIVSRMCAYTNHTILAEALEKWPMWYLEKVVPQLVPIIKMLDVKVKEKYSDPRVAIIDENNTVHMAHIDIHYSTSVNGVAYLHTEILKNSELKPFYDLYPQKFNNKTNGITFRRWLLHCNHPLTDYITDKIGADFKKDASKLEDLLKYQGDQKVLDDIYEIKRRKKKELAAYLKEKENITVDENSVFDVQVKRLHEYKRQQMNALYVIHKYLDIKAGNKPKTPVTVIFGAKAAPAYTIAKDIIHLILCLSELINNDPEVSPYLKVVMLENYNVSYAEKVIPAADISEQISLASKEASGTGNMKFMLNGAITLGTEDGANVEIHQFVGDDNIYIFGKSSEEVIEHYAKADYSAEAIYDADPEIAKLVDFIISKEMFAVGNKKSLIRLYMELLTKDWFMTLLDVKEYIQVKEKMLADYADKKAWEKKMIVNIAKAGFFSSDRTIAQYNEDIWHL</sequence>
<name>A0ABR7MXV0_9FIRM</name>
<evidence type="ECO:0000256" key="8">
    <source>
        <dbReference type="ARBA" id="ARBA00025174"/>
    </source>
</evidence>
<evidence type="ECO:0000256" key="2">
    <source>
        <dbReference type="ARBA" id="ARBA00001933"/>
    </source>
</evidence>
<dbReference type="InterPro" id="IPR011833">
    <property type="entry name" value="Glycg_phsphrylas"/>
</dbReference>
<comment type="function">
    <text evidence="9">Allosteric enzyme that catalyzes the rate-limiting step in glycogen catabolism, the phosphorolytic cleavage of glycogen to produce glucose-1-phosphate, and plays a central role in maintaining cellular and organismal glucose homeostasis.</text>
</comment>
<keyword evidence="11" id="KW-1185">Reference proteome</keyword>
<dbReference type="InterPro" id="IPR000811">
    <property type="entry name" value="Glyco_trans_35"/>
</dbReference>
<comment type="catalytic activity">
    <reaction evidence="1 9">
        <text>[(1-&gt;4)-alpha-D-glucosyl](n) + phosphate = [(1-&gt;4)-alpha-D-glucosyl](n-1) + alpha-D-glucose 1-phosphate</text>
        <dbReference type="Rhea" id="RHEA:41732"/>
        <dbReference type="Rhea" id="RHEA-COMP:9584"/>
        <dbReference type="Rhea" id="RHEA-COMP:9586"/>
        <dbReference type="ChEBI" id="CHEBI:15444"/>
        <dbReference type="ChEBI" id="CHEBI:43474"/>
        <dbReference type="ChEBI" id="CHEBI:58601"/>
        <dbReference type="EC" id="2.4.1.1"/>
    </reaction>
</comment>
<evidence type="ECO:0000256" key="5">
    <source>
        <dbReference type="ARBA" id="ARBA00022679"/>
    </source>
</evidence>
<evidence type="ECO:0000313" key="10">
    <source>
        <dbReference type="EMBL" id="MBC8561213.1"/>
    </source>
</evidence>
<dbReference type="Proteomes" id="UP000606193">
    <property type="component" value="Unassembled WGS sequence"/>
</dbReference>
<comment type="cofactor">
    <cofactor evidence="2 9">
        <name>pyridoxal 5'-phosphate</name>
        <dbReference type="ChEBI" id="CHEBI:597326"/>
    </cofactor>
</comment>
<dbReference type="RefSeq" id="WP_249296945.1">
    <property type="nucleotide sequence ID" value="NZ_JACRSX010000001.1"/>
</dbReference>
<dbReference type="PIRSF" id="PIRSF000460">
    <property type="entry name" value="Pprylas_GlgP"/>
    <property type="match status" value="1"/>
</dbReference>
<dbReference type="PANTHER" id="PTHR11468:SF3">
    <property type="entry name" value="GLYCOGEN PHOSPHORYLASE, LIVER FORM"/>
    <property type="match status" value="1"/>
</dbReference>
<dbReference type="SUPFAM" id="SSF53756">
    <property type="entry name" value="UDP-Glycosyltransferase/glycogen phosphorylase"/>
    <property type="match status" value="1"/>
</dbReference>
<evidence type="ECO:0000256" key="3">
    <source>
        <dbReference type="ARBA" id="ARBA00006047"/>
    </source>
</evidence>
<dbReference type="PANTHER" id="PTHR11468">
    <property type="entry name" value="GLYCOGEN PHOSPHORYLASE"/>
    <property type="match status" value="1"/>
</dbReference>
<reference evidence="10 11" key="1">
    <citation type="submission" date="2020-08" db="EMBL/GenBank/DDBJ databases">
        <title>Genome public.</title>
        <authorList>
            <person name="Liu C."/>
            <person name="Sun Q."/>
        </authorList>
    </citation>
    <scope>NUCLEOTIDE SEQUENCE [LARGE SCALE GENOMIC DNA]</scope>
    <source>
        <strain evidence="10 11">NSJ-37</strain>
    </source>
</reference>
<proteinExistence type="inferred from homology"/>
<dbReference type="EC" id="2.4.1.1" evidence="9"/>
<protein>
    <recommendedName>
        <fullName evidence="9">Alpha-1,4 glucan phosphorylase</fullName>
        <ecNumber evidence="9">2.4.1.1</ecNumber>
    </recommendedName>
</protein>